<organism evidence="2 3">
    <name type="scientific">Oryzihumus leptocrescens</name>
    <dbReference type="NCBI Taxonomy" id="297536"/>
    <lineage>
        <taxon>Bacteria</taxon>
        <taxon>Bacillati</taxon>
        <taxon>Actinomycetota</taxon>
        <taxon>Actinomycetes</taxon>
        <taxon>Micrococcales</taxon>
        <taxon>Intrasporangiaceae</taxon>
        <taxon>Oryzihumus</taxon>
    </lineage>
</organism>
<dbReference type="Pfam" id="PF14017">
    <property type="entry name" value="DUF4233"/>
    <property type="match status" value="1"/>
</dbReference>
<dbReference type="Proteomes" id="UP000319514">
    <property type="component" value="Unassembled WGS sequence"/>
</dbReference>
<keyword evidence="3" id="KW-1185">Reference proteome</keyword>
<sequence length="137" mass="14138">MLSSLVLYGVPEKMTRRLAATVIGSQGLAVFFGALVARALAEARGESSSGAFLAVGSAIAVLCILDAGMLRRPWGITLGWVLQLATLLSAFVVPMMLAVGLIFGALWVTALVQGVKMDALTRAHAAEAGSATPPADR</sequence>
<proteinExistence type="predicted"/>
<comment type="caution">
    <text evidence="2">The sequence shown here is derived from an EMBL/GenBank/DDBJ whole genome shotgun (WGS) entry which is preliminary data.</text>
</comment>
<keyword evidence="1" id="KW-1133">Transmembrane helix</keyword>
<evidence type="ECO:0000313" key="3">
    <source>
        <dbReference type="Proteomes" id="UP000319514"/>
    </source>
</evidence>
<feature type="transmembrane region" description="Helical" evidence="1">
    <location>
        <begin position="20"/>
        <end position="40"/>
    </location>
</feature>
<accession>A0A542ZHC7</accession>
<dbReference type="AlphaFoldDB" id="A0A542ZHC7"/>
<protein>
    <submittedName>
        <fullName evidence="2">Uncharacterized protein DUF4233</fullName>
    </submittedName>
</protein>
<dbReference type="InterPro" id="IPR025327">
    <property type="entry name" value="DUF4233"/>
</dbReference>
<keyword evidence="1" id="KW-0812">Transmembrane</keyword>
<dbReference type="RefSeq" id="WP_246092058.1">
    <property type="nucleotide sequence ID" value="NZ_BAAAKX010000004.1"/>
</dbReference>
<dbReference type="EMBL" id="VFOQ01000001">
    <property type="protein sequence ID" value="TQL59731.1"/>
    <property type="molecule type" value="Genomic_DNA"/>
</dbReference>
<feature type="transmembrane region" description="Helical" evidence="1">
    <location>
        <begin position="52"/>
        <end position="70"/>
    </location>
</feature>
<reference evidence="2 3" key="1">
    <citation type="submission" date="2019-06" db="EMBL/GenBank/DDBJ databases">
        <title>Sequencing the genomes of 1000 actinobacteria strains.</title>
        <authorList>
            <person name="Klenk H.-P."/>
        </authorList>
    </citation>
    <scope>NUCLEOTIDE SEQUENCE [LARGE SCALE GENOMIC DNA]</scope>
    <source>
        <strain evidence="2 3">DSM 18082</strain>
    </source>
</reference>
<evidence type="ECO:0000313" key="2">
    <source>
        <dbReference type="EMBL" id="TQL59731.1"/>
    </source>
</evidence>
<gene>
    <name evidence="2" type="ORF">FB474_1097</name>
</gene>
<evidence type="ECO:0000256" key="1">
    <source>
        <dbReference type="SAM" id="Phobius"/>
    </source>
</evidence>
<name>A0A542ZHC7_9MICO</name>
<feature type="transmembrane region" description="Helical" evidence="1">
    <location>
        <begin position="90"/>
        <end position="112"/>
    </location>
</feature>
<keyword evidence="1" id="KW-0472">Membrane</keyword>